<feature type="transmembrane region" description="Helical" evidence="6">
    <location>
        <begin position="47"/>
        <end position="67"/>
    </location>
</feature>
<evidence type="ECO:0000256" key="3">
    <source>
        <dbReference type="ARBA" id="ARBA00022989"/>
    </source>
</evidence>
<keyword evidence="2 6" id="KW-0812">Transmembrane</keyword>
<dbReference type="PANTHER" id="PTHR11814">
    <property type="entry name" value="SULFATE TRANSPORTER"/>
    <property type="match status" value="1"/>
</dbReference>
<comment type="caution">
    <text evidence="8">The sequence shown here is derived from an EMBL/GenBank/DDBJ whole genome shotgun (WGS) entry which is preliminary data.</text>
</comment>
<dbReference type="SUPFAM" id="SSF52091">
    <property type="entry name" value="SpoIIaa-like"/>
    <property type="match status" value="1"/>
</dbReference>
<evidence type="ECO:0000256" key="1">
    <source>
        <dbReference type="ARBA" id="ARBA00004141"/>
    </source>
</evidence>
<feature type="transmembrane region" description="Helical" evidence="6">
    <location>
        <begin position="87"/>
        <end position="107"/>
    </location>
</feature>
<comment type="subcellular location">
    <subcellularLocation>
        <location evidence="1">Membrane</location>
        <topology evidence="1">Multi-pass membrane protein</topology>
    </subcellularLocation>
</comment>
<accession>A0A7L2A7Z7</accession>
<feature type="transmembrane region" description="Helical" evidence="6">
    <location>
        <begin position="174"/>
        <end position="205"/>
    </location>
</feature>
<dbReference type="CDD" id="cd07042">
    <property type="entry name" value="STAS_SulP_like_sulfate_transporter"/>
    <property type="match status" value="1"/>
</dbReference>
<dbReference type="EMBL" id="VXBY01004747">
    <property type="protein sequence ID" value="NXP41730.1"/>
    <property type="molecule type" value="Genomic_DNA"/>
</dbReference>
<evidence type="ECO:0000256" key="5">
    <source>
        <dbReference type="SAM" id="MobiDB-lite"/>
    </source>
</evidence>
<feature type="transmembrane region" description="Helical" evidence="6">
    <location>
        <begin position="119"/>
        <end position="136"/>
    </location>
</feature>
<dbReference type="AlphaFoldDB" id="A0A7L2A7Z7"/>
<evidence type="ECO:0000256" key="4">
    <source>
        <dbReference type="ARBA" id="ARBA00023136"/>
    </source>
</evidence>
<evidence type="ECO:0000256" key="2">
    <source>
        <dbReference type="ARBA" id="ARBA00022692"/>
    </source>
</evidence>
<sequence length="514" mass="55416">VIVATAISGSFNMPSKYGMPIVGKISMGFPQPTLPLVSKWKDMVGTAFSLAIVGYVINLAMGRTLAAKHGYDVDPNQEMLALGCSNFFGSFFKIHVICCALSVTLAVDGAGAKSQVASFFVALVVMVTMLSLGIYLEPLPKSVLGALIAVNLKNSLKQLADPFYLWKKSKLDCLVWLVSFLSAFFLSLPYGVAVGVGFSVLVVVFHTQFRNGSALGQVTSTDIYKNPKTYNKVHEVNGIKIITYCSPLYFANSEIFREKIIAKVSNSPTNPCLKPIPNCPCSLLGQKCPPVPCPDSAPPQTLSLQELQKDFESASPTDTNNNQTTANGASISYITFHPPTRGAGPGQSPGELGSSTTLQGSTLSVLPAADADPELTAPPYISFHTIILDMSGVCFVDLMGTKALSKLCSSYQKIGIKVFLANVHAQVYDDISTGGVFEEGGLDRSHIFLTIHDAVLFALASIREFVHPPILEERPTQTELSIYDESVDESTAEYKNLEEEMFGSMFHSETQTAL</sequence>
<feature type="region of interest" description="Disordered" evidence="5">
    <location>
        <begin position="338"/>
        <end position="357"/>
    </location>
</feature>
<dbReference type="Proteomes" id="UP000524007">
    <property type="component" value="Unassembled WGS sequence"/>
</dbReference>
<evidence type="ECO:0000256" key="6">
    <source>
        <dbReference type="SAM" id="Phobius"/>
    </source>
</evidence>
<feature type="domain" description="STAS" evidence="7">
    <location>
        <begin position="229"/>
        <end position="458"/>
    </location>
</feature>
<keyword evidence="4 6" id="KW-0472">Membrane</keyword>
<proteinExistence type="predicted"/>
<dbReference type="Pfam" id="PF01740">
    <property type="entry name" value="STAS"/>
    <property type="match status" value="1"/>
</dbReference>
<dbReference type="InterPro" id="IPR001902">
    <property type="entry name" value="SLC26A/SulP_fam"/>
</dbReference>
<dbReference type="InterPro" id="IPR002645">
    <property type="entry name" value="STAS_dom"/>
</dbReference>
<dbReference type="PROSITE" id="PS50801">
    <property type="entry name" value="STAS"/>
    <property type="match status" value="1"/>
</dbReference>
<protein>
    <submittedName>
        <fullName evidence="8">S26A9 protein</fullName>
    </submittedName>
</protein>
<dbReference type="GO" id="GO:0055085">
    <property type="term" value="P:transmembrane transport"/>
    <property type="evidence" value="ECO:0007669"/>
    <property type="project" value="InterPro"/>
</dbReference>
<dbReference type="GO" id="GO:0016020">
    <property type="term" value="C:membrane"/>
    <property type="evidence" value="ECO:0007669"/>
    <property type="project" value="UniProtKB-SubCell"/>
</dbReference>
<feature type="non-terminal residue" evidence="8">
    <location>
        <position position="514"/>
    </location>
</feature>
<evidence type="ECO:0000313" key="8">
    <source>
        <dbReference type="EMBL" id="NXP41730.1"/>
    </source>
</evidence>
<reference evidence="8 9" key="1">
    <citation type="submission" date="2019-09" db="EMBL/GenBank/DDBJ databases">
        <title>Bird 10,000 Genomes (B10K) Project - Family phase.</title>
        <authorList>
            <person name="Zhang G."/>
        </authorList>
    </citation>
    <scope>NUCLEOTIDE SEQUENCE [LARGE SCALE GENOMIC DNA]</scope>
    <source>
        <strain evidence="8">B10K-DU-002-43</strain>
        <tissue evidence="8">Muscle</tissue>
    </source>
</reference>
<dbReference type="Gene3D" id="3.30.750.24">
    <property type="entry name" value="STAS domain"/>
    <property type="match status" value="1"/>
</dbReference>
<gene>
    <name evidence="8" type="primary">Slc26a9</name>
    <name evidence="8" type="ORF">LEILUT_R02593</name>
</gene>
<keyword evidence="9" id="KW-1185">Reference proteome</keyword>
<dbReference type="InterPro" id="IPR011547">
    <property type="entry name" value="SLC26A/SulP_dom"/>
</dbReference>
<keyword evidence="3 6" id="KW-1133">Transmembrane helix</keyword>
<evidence type="ECO:0000259" key="7">
    <source>
        <dbReference type="PROSITE" id="PS50801"/>
    </source>
</evidence>
<evidence type="ECO:0000313" key="9">
    <source>
        <dbReference type="Proteomes" id="UP000524007"/>
    </source>
</evidence>
<feature type="non-terminal residue" evidence="8">
    <location>
        <position position="1"/>
    </location>
</feature>
<dbReference type="InterPro" id="IPR036513">
    <property type="entry name" value="STAS_dom_sf"/>
</dbReference>
<dbReference type="Pfam" id="PF00916">
    <property type="entry name" value="Sulfate_transp"/>
    <property type="match status" value="1"/>
</dbReference>
<organism evidence="8 9">
    <name type="scientific">Leiothrix lutea</name>
    <name type="common">Red-billed leiothrix</name>
    <name type="synonym">Sylvia lutea</name>
    <dbReference type="NCBI Taxonomy" id="36275"/>
    <lineage>
        <taxon>Eukaryota</taxon>
        <taxon>Metazoa</taxon>
        <taxon>Chordata</taxon>
        <taxon>Craniata</taxon>
        <taxon>Vertebrata</taxon>
        <taxon>Euteleostomi</taxon>
        <taxon>Archelosauria</taxon>
        <taxon>Archosauria</taxon>
        <taxon>Dinosauria</taxon>
        <taxon>Saurischia</taxon>
        <taxon>Theropoda</taxon>
        <taxon>Coelurosauria</taxon>
        <taxon>Aves</taxon>
        <taxon>Neognathae</taxon>
        <taxon>Neoaves</taxon>
        <taxon>Telluraves</taxon>
        <taxon>Australaves</taxon>
        <taxon>Passeriformes</taxon>
        <taxon>Sylvioidea</taxon>
        <taxon>Leiothrichidae</taxon>
        <taxon>Leiothrix</taxon>
    </lineage>
</organism>
<name>A0A7L2A7Z7_LEILU</name>